<comment type="caution">
    <text evidence="1">The sequence shown here is derived from an EMBL/GenBank/DDBJ whole genome shotgun (WGS) entry which is preliminary data.</text>
</comment>
<accession>A0ACC7NKC9</accession>
<evidence type="ECO:0000313" key="2">
    <source>
        <dbReference type="Proteomes" id="UP001629235"/>
    </source>
</evidence>
<organism evidence="1 2">
    <name type="scientific">Paraburkholderia rhynchosiae</name>
    <dbReference type="NCBI Taxonomy" id="487049"/>
    <lineage>
        <taxon>Bacteria</taxon>
        <taxon>Pseudomonadati</taxon>
        <taxon>Pseudomonadota</taxon>
        <taxon>Betaproteobacteria</taxon>
        <taxon>Burkholderiales</taxon>
        <taxon>Burkholderiaceae</taxon>
        <taxon>Paraburkholderia</taxon>
    </lineage>
</organism>
<sequence length="146" mass="16436">MRKTLHSVVEIPIAEGPLGASIPFLFLRDGEVSIFALAWSRHHALYEFTSPAEIFASIHAIGLFYDFYYLVEKGRPVSAEDLGRVLARFMEAREHGTAELCWDAVQRKTAIDDVRRISAFGEFCANSRGEGTTGYATFPRPELRRP</sequence>
<protein>
    <submittedName>
        <fullName evidence="1">Uncharacterized protein</fullName>
    </submittedName>
</protein>
<name>A0ACC7NKC9_9BURK</name>
<keyword evidence="2" id="KW-1185">Reference proteome</keyword>
<dbReference type="Proteomes" id="UP001629235">
    <property type="component" value="Unassembled WGS sequence"/>
</dbReference>
<evidence type="ECO:0000313" key="1">
    <source>
        <dbReference type="EMBL" id="MFM0106016.1"/>
    </source>
</evidence>
<reference evidence="1 2" key="1">
    <citation type="journal article" date="2024" name="Chem. Sci.">
        <title>Discovery of megapolipeptins by genome mining of a Burkholderiales bacteria collection.</title>
        <authorList>
            <person name="Paulo B.S."/>
            <person name="Recchia M.J.J."/>
            <person name="Lee S."/>
            <person name="Fergusson C.H."/>
            <person name="Romanowski S.B."/>
            <person name="Hernandez A."/>
            <person name="Krull N."/>
            <person name="Liu D.Y."/>
            <person name="Cavanagh H."/>
            <person name="Bos A."/>
            <person name="Gray C.A."/>
            <person name="Murphy B.T."/>
            <person name="Linington R.G."/>
            <person name="Eustaquio A.S."/>
        </authorList>
    </citation>
    <scope>NUCLEOTIDE SEQUENCE [LARGE SCALE GENOMIC DNA]</scope>
    <source>
        <strain evidence="1 2">RL18-126-BIB-B</strain>
    </source>
</reference>
<gene>
    <name evidence="1" type="ORF">PQR01_21620</name>
</gene>
<dbReference type="EMBL" id="JAQQDW010000046">
    <property type="protein sequence ID" value="MFM0106016.1"/>
    <property type="molecule type" value="Genomic_DNA"/>
</dbReference>
<proteinExistence type="predicted"/>